<reference evidence="2" key="1">
    <citation type="submission" date="2014-01" db="EMBL/GenBank/DDBJ databases">
        <authorList>
            <person name="Brown-Elliot B."/>
            <person name="Wallace R."/>
            <person name="Lenaerts A."/>
            <person name="Ordway D."/>
            <person name="DeGroote M.A."/>
            <person name="Parker T."/>
            <person name="Sizemore C."/>
            <person name="Tallon L.J."/>
            <person name="Sadzewicz L.K."/>
            <person name="Sengamalay N."/>
            <person name="Fraser C.M."/>
            <person name="Hine E."/>
            <person name="Shefchek K.A."/>
            <person name="Das S.P."/>
            <person name="Tettelin H."/>
        </authorList>
    </citation>
    <scope>NUCLEOTIDE SEQUENCE [LARGE SCALE GENOMIC DNA]</scope>
    <source>
        <strain evidence="2">4042</strain>
    </source>
</reference>
<dbReference type="AlphaFoldDB" id="X8AP32"/>
<proteinExistence type="predicted"/>
<dbReference type="Gene3D" id="3.30.559.10">
    <property type="entry name" value="Chloramphenicol acetyltransferase-like domain"/>
    <property type="match status" value="1"/>
</dbReference>
<dbReference type="EMBL" id="JAOB01000047">
    <property type="protein sequence ID" value="EUA33354.1"/>
    <property type="molecule type" value="Genomic_DNA"/>
</dbReference>
<protein>
    <submittedName>
        <fullName evidence="2">Non-ribosomal peptide synthetase domain protein</fullName>
    </submittedName>
</protein>
<gene>
    <name evidence="2" type="primary">nbtE</name>
    <name evidence="2" type="ORF">I553_7764</name>
</gene>
<dbReference type="InterPro" id="IPR023213">
    <property type="entry name" value="CAT-like_dom_sf"/>
</dbReference>
<name>X8AP32_MYCXE</name>
<dbReference type="PATRIC" id="fig|1299334.3.peg.5139"/>
<evidence type="ECO:0000256" key="1">
    <source>
        <dbReference type="SAM" id="MobiDB-lite"/>
    </source>
</evidence>
<comment type="caution">
    <text evidence="2">The sequence shown here is derived from an EMBL/GenBank/DDBJ whole genome shotgun (WGS) entry which is preliminary data.</text>
</comment>
<feature type="region of interest" description="Disordered" evidence="1">
    <location>
        <begin position="77"/>
        <end position="99"/>
    </location>
</feature>
<accession>X8AP32</accession>
<organism evidence="2">
    <name type="scientific">Mycobacterium xenopi 4042</name>
    <dbReference type="NCBI Taxonomy" id="1299334"/>
    <lineage>
        <taxon>Bacteria</taxon>
        <taxon>Bacillati</taxon>
        <taxon>Actinomycetota</taxon>
        <taxon>Actinomycetes</taxon>
        <taxon>Mycobacteriales</taxon>
        <taxon>Mycobacteriaceae</taxon>
        <taxon>Mycobacterium</taxon>
    </lineage>
</organism>
<sequence>MTAVHAQTGAAEIEDVLALSPLQQGFFSLARLAGDGVDLYTMQFVADIEGPLDVGGCAVAPRRCWCAIRTCGLILGPRSAASGTDRPGRGDAAVARTGR</sequence>
<evidence type="ECO:0000313" key="2">
    <source>
        <dbReference type="EMBL" id="EUA33354.1"/>
    </source>
</evidence>